<gene>
    <name evidence="2" type="ORF">PHA8399_03655</name>
</gene>
<dbReference type="Proteomes" id="UP000051326">
    <property type="component" value="Unassembled WGS sequence"/>
</dbReference>
<evidence type="ECO:0000259" key="1">
    <source>
        <dbReference type="Pfam" id="PF08818"/>
    </source>
</evidence>
<dbReference type="EMBL" id="CYSR01000031">
    <property type="protein sequence ID" value="CUI01510.1"/>
    <property type="molecule type" value="Genomic_DNA"/>
</dbReference>
<dbReference type="RefSeq" id="WP_058287508.1">
    <property type="nucleotide sequence ID" value="NZ_CYSR01000031.1"/>
</dbReference>
<evidence type="ECO:0000313" key="2">
    <source>
        <dbReference type="EMBL" id="CUI01510.1"/>
    </source>
</evidence>
<sequence length="140" mass="15675">MIPPFASPDIEAAFDVPDVQARAGLLALRRLIFDTAAQTPEAGRIEEALRWGQPSYLTPESKTGSTIRLGIPKGARFALFVHCQSRLIPEFAAAFPAWDRFEGTRAVLFNNPREVEPVRHGWLIKRALTYRIRPPLEIPA</sequence>
<dbReference type="InterPro" id="IPR014922">
    <property type="entry name" value="YdhG-like"/>
</dbReference>
<dbReference type="STRING" id="1396826.PHA8399_03655"/>
<protein>
    <recommendedName>
        <fullName evidence="1">YdhG-like domain-containing protein</fullName>
    </recommendedName>
</protein>
<feature type="domain" description="YdhG-like" evidence="1">
    <location>
        <begin position="22"/>
        <end position="127"/>
    </location>
</feature>
<accession>A0A0P1HSC4</accession>
<dbReference type="Pfam" id="PF08818">
    <property type="entry name" value="DUF1801"/>
    <property type="match status" value="1"/>
</dbReference>
<dbReference type="AlphaFoldDB" id="A0A0P1HSC4"/>
<evidence type="ECO:0000313" key="3">
    <source>
        <dbReference type="Proteomes" id="UP000051326"/>
    </source>
</evidence>
<proteinExistence type="predicted"/>
<reference evidence="2 3" key="1">
    <citation type="submission" date="2015-09" db="EMBL/GenBank/DDBJ databases">
        <authorList>
            <consortium name="Swine Surveillance"/>
        </authorList>
    </citation>
    <scope>NUCLEOTIDE SEQUENCE [LARGE SCALE GENOMIC DNA]</scope>
    <source>
        <strain evidence="2 3">CECT 8399</strain>
    </source>
</reference>
<organism evidence="2 3">
    <name type="scientific">Leisingera aquaemixtae</name>
    <dbReference type="NCBI Taxonomy" id="1396826"/>
    <lineage>
        <taxon>Bacteria</taxon>
        <taxon>Pseudomonadati</taxon>
        <taxon>Pseudomonadota</taxon>
        <taxon>Alphaproteobacteria</taxon>
        <taxon>Rhodobacterales</taxon>
        <taxon>Roseobacteraceae</taxon>
        <taxon>Leisingera</taxon>
    </lineage>
</organism>
<name>A0A0P1HSC4_9RHOB</name>
<dbReference type="SUPFAM" id="SSF159888">
    <property type="entry name" value="YdhG-like"/>
    <property type="match status" value="1"/>
</dbReference>